<evidence type="ECO:0000259" key="3">
    <source>
        <dbReference type="Pfam" id="PF00501"/>
    </source>
</evidence>
<gene>
    <name evidence="5" type="ORF">WKW79_26700</name>
</gene>
<dbReference type="RefSeq" id="WP_340338250.1">
    <property type="nucleotide sequence ID" value="NZ_JBBKZS010000015.1"/>
</dbReference>
<dbReference type="PROSITE" id="PS00455">
    <property type="entry name" value="AMP_BINDING"/>
    <property type="match status" value="1"/>
</dbReference>
<dbReference type="Pfam" id="PF00501">
    <property type="entry name" value="AMP-binding"/>
    <property type="match status" value="1"/>
</dbReference>
<keyword evidence="2" id="KW-0436">Ligase</keyword>
<evidence type="ECO:0000313" key="6">
    <source>
        <dbReference type="Proteomes" id="UP001367030"/>
    </source>
</evidence>
<dbReference type="PANTHER" id="PTHR43201:SF5">
    <property type="entry name" value="MEDIUM-CHAIN ACYL-COA LIGASE ACSF2, MITOCHONDRIAL"/>
    <property type="match status" value="1"/>
</dbReference>
<dbReference type="EMBL" id="JBBKZS010000015">
    <property type="protein sequence ID" value="MEJ8858185.1"/>
    <property type="molecule type" value="Genomic_DNA"/>
</dbReference>
<dbReference type="Proteomes" id="UP001367030">
    <property type="component" value="Unassembled WGS sequence"/>
</dbReference>
<feature type="domain" description="AMP-binding enzyme C-terminal" evidence="4">
    <location>
        <begin position="299"/>
        <end position="375"/>
    </location>
</feature>
<dbReference type="SUPFAM" id="SSF56801">
    <property type="entry name" value="Acetyl-CoA synthetase-like"/>
    <property type="match status" value="1"/>
</dbReference>
<dbReference type="InterPro" id="IPR020845">
    <property type="entry name" value="AMP-binding_CS"/>
</dbReference>
<dbReference type="Pfam" id="PF13193">
    <property type="entry name" value="AMP-binding_C"/>
    <property type="match status" value="1"/>
</dbReference>
<feature type="domain" description="AMP-dependent synthetase/ligase" evidence="3">
    <location>
        <begin position="25"/>
        <end position="249"/>
    </location>
</feature>
<dbReference type="InterPro" id="IPR025110">
    <property type="entry name" value="AMP-bd_C"/>
</dbReference>
<dbReference type="Gene3D" id="3.30.300.30">
    <property type="match status" value="1"/>
</dbReference>
<dbReference type="InterPro" id="IPR045851">
    <property type="entry name" value="AMP-bd_C_sf"/>
</dbReference>
<comment type="caution">
    <text evidence="5">The sequence shown here is derived from an EMBL/GenBank/DDBJ whole genome shotgun (WGS) entry which is preliminary data.</text>
</comment>
<name>A0ABU8XGJ7_9BURK</name>
<evidence type="ECO:0000259" key="4">
    <source>
        <dbReference type="Pfam" id="PF13193"/>
    </source>
</evidence>
<sequence length="394" mass="42876">MVAPPRHPSQAGLVPYESLIADNAPLPDRSSEGNAMAAIIYTGGTTGFPKGVMLSHDNLVLATVTFAMECPYEQDTIFLHVAPMFHLAALSSMFSYTSAGATHVVAPSFDPAHLQHDRVGEGQHDADGEDDDRLHRPLLQAVPTDVSSLRKMIYGAAPISEALLRRVMKSLPNVQLFQGYGQTEMSGGVVVLRPEFHAVEGPNARLLRAAGRASMAAEIRIVDDEMNEVPRGTVGEIVARGATVMLGYWNKPEQTRSAIVDGWLRSGDAGYMDEEGFVFIVDRLKDMIVSGGENVFSAEVENALARHPAVLECAVIGIPHAQWGESVHAELRLRDGFEVDEEALGIHCAELIAGYKRPRSFNFRTEPLPLSAAGKIIKNELRKPYWDGQARSIA</sequence>
<evidence type="ECO:0000256" key="1">
    <source>
        <dbReference type="ARBA" id="ARBA00006432"/>
    </source>
</evidence>
<evidence type="ECO:0000313" key="5">
    <source>
        <dbReference type="EMBL" id="MEJ8858185.1"/>
    </source>
</evidence>
<dbReference type="InterPro" id="IPR042099">
    <property type="entry name" value="ANL_N_sf"/>
</dbReference>
<dbReference type="InterPro" id="IPR000873">
    <property type="entry name" value="AMP-dep_synth/lig_dom"/>
</dbReference>
<reference evidence="5 6" key="1">
    <citation type="submission" date="2024-03" db="EMBL/GenBank/DDBJ databases">
        <title>Novel species of the genus Variovorax.</title>
        <authorList>
            <person name="Liu Q."/>
            <person name="Xin Y.-H."/>
        </authorList>
    </citation>
    <scope>NUCLEOTIDE SEQUENCE [LARGE SCALE GENOMIC DNA]</scope>
    <source>
        <strain evidence="5 6">KACC 18901</strain>
    </source>
</reference>
<proteinExistence type="inferred from homology"/>
<dbReference type="PANTHER" id="PTHR43201">
    <property type="entry name" value="ACYL-COA SYNTHETASE"/>
    <property type="match status" value="1"/>
</dbReference>
<protein>
    <submittedName>
        <fullName evidence="5">AMP-binding protein</fullName>
    </submittedName>
</protein>
<dbReference type="Gene3D" id="3.40.50.980">
    <property type="match status" value="2"/>
</dbReference>
<organism evidence="5 6">
    <name type="scientific">Variovorax robiniae</name>
    <dbReference type="NCBI Taxonomy" id="1836199"/>
    <lineage>
        <taxon>Bacteria</taxon>
        <taxon>Pseudomonadati</taxon>
        <taxon>Pseudomonadota</taxon>
        <taxon>Betaproteobacteria</taxon>
        <taxon>Burkholderiales</taxon>
        <taxon>Comamonadaceae</taxon>
        <taxon>Variovorax</taxon>
    </lineage>
</organism>
<dbReference type="Gene3D" id="3.40.50.12780">
    <property type="entry name" value="N-terminal domain of ligase-like"/>
    <property type="match status" value="1"/>
</dbReference>
<keyword evidence="6" id="KW-1185">Reference proteome</keyword>
<comment type="similarity">
    <text evidence="1">Belongs to the ATP-dependent AMP-binding enzyme family.</text>
</comment>
<accession>A0ABU8XGJ7</accession>
<evidence type="ECO:0000256" key="2">
    <source>
        <dbReference type="ARBA" id="ARBA00022598"/>
    </source>
</evidence>